<dbReference type="Proteomes" id="UP000831880">
    <property type="component" value="Chromosome"/>
</dbReference>
<organism evidence="1 2">
    <name type="scientific">Halobacillus shinanisalinarum</name>
    <dbReference type="NCBI Taxonomy" id="2932258"/>
    <lineage>
        <taxon>Bacteria</taxon>
        <taxon>Bacillati</taxon>
        <taxon>Bacillota</taxon>
        <taxon>Bacilli</taxon>
        <taxon>Bacillales</taxon>
        <taxon>Bacillaceae</taxon>
        <taxon>Halobacillus</taxon>
    </lineage>
</organism>
<gene>
    <name evidence="1" type="ORF">MUO14_22500</name>
</gene>
<dbReference type="InterPro" id="IPR036291">
    <property type="entry name" value="NAD(P)-bd_dom_sf"/>
</dbReference>
<evidence type="ECO:0000313" key="2">
    <source>
        <dbReference type="Proteomes" id="UP000831880"/>
    </source>
</evidence>
<name>A0ABY4H9V8_9BACI</name>
<sequence length="104" mass="11746">MQKGVGHEPHDAPEYAASKAAVMRLTSALSNTLLQRNVKMNTICLGWVDTPASRQTREGMNTSEIPETILSTDDIAKKVMDFIHDRRTGRILVWKEDEDPYNMT</sequence>
<dbReference type="EMBL" id="CP095074">
    <property type="protein sequence ID" value="UOQ95782.1"/>
    <property type="molecule type" value="Genomic_DNA"/>
</dbReference>
<dbReference type="Gene3D" id="3.40.50.720">
    <property type="entry name" value="NAD(P)-binding Rossmann-like Domain"/>
    <property type="match status" value="1"/>
</dbReference>
<dbReference type="InterPro" id="IPR002347">
    <property type="entry name" value="SDR_fam"/>
</dbReference>
<protein>
    <submittedName>
        <fullName evidence="1">SDR family NAD(P)-dependent oxidoreductase</fullName>
    </submittedName>
</protein>
<proteinExistence type="predicted"/>
<keyword evidence="2" id="KW-1185">Reference proteome</keyword>
<accession>A0ABY4H9V8</accession>
<reference evidence="1 2" key="1">
    <citation type="submission" date="2022-04" db="EMBL/GenBank/DDBJ databases">
        <title>Halobacillus sp. isolated from saltern.</title>
        <authorList>
            <person name="Won M."/>
            <person name="Lee C.-M."/>
            <person name="Woen H.-Y."/>
            <person name="Kwon S.-W."/>
        </authorList>
    </citation>
    <scope>NUCLEOTIDE SEQUENCE [LARGE SCALE GENOMIC DNA]</scope>
    <source>
        <strain evidence="1 2">SSTM10-2</strain>
    </source>
</reference>
<evidence type="ECO:0000313" key="1">
    <source>
        <dbReference type="EMBL" id="UOQ95782.1"/>
    </source>
</evidence>
<dbReference type="Pfam" id="PF00106">
    <property type="entry name" value="adh_short"/>
    <property type="match status" value="1"/>
</dbReference>
<dbReference type="PRINTS" id="PR00081">
    <property type="entry name" value="GDHRDH"/>
</dbReference>
<dbReference type="SUPFAM" id="SSF51735">
    <property type="entry name" value="NAD(P)-binding Rossmann-fold domains"/>
    <property type="match status" value="1"/>
</dbReference>